<dbReference type="Pfam" id="PF00385">
    <property type="entry name" value="Chromo"/>
    <property type="match status" value="1"/>
</dbReference>
<dbReference type="Gene3D" id="4.10.60.10">
    <property type="entry name" value="Zinc finger, CCHC-type"/>
    <property type="match status" value="1"/>
</dbReference>
<dbReference type="InterPro" id="IPR000477">
    <property type="entry name" value="RT_dom"/>
</dbReference>
<evidence type="ECO:0000256" key="6">
    <source>
        <dbReference type="ARBA" id="ARBA00022750"/>
    </source>
</evidence>
<keyword evidence="9" id="KW-0460">Magnesium</keyword>
<dbReference type="Pfam" id="PF00078">
    <property type="entry name" value="RVT_1"/>
    <property type="match status" value="1"/>
</dbReference>
<keyword evidence="7" id="KW-0255">Endonuclease</keyword>
<feature type="domain" description="CCHC-type" evidence="20">
    <location>
        <begin position="379"/>
        <end position="395"/>
    </location>
</feature>
<evidence type="ECO:0000313" key="23">
    <source>
        <dbReference type="EMBL" id="KAL3689248.1"/>
    </source>
</evidence>
<dbReference type="InterPro" id="IPR001584">
    <property type="entry name" value="Integrase_cat-core"/>
</dbReference>
<evidence type="ECO:0000256" key="3">
    <source>
        <dbReference type="ARBA" id="ARBA00022695"/>
    </source>
</evidence>
<evidence type="ECO:0000256" key="11">
    <source>
        <dbReference type="ARBA" id="ARBA00022918"/>
    </source>
</evidence>
<dbReference type="InterPro" id="IPR000953">
    <property type="entry name" value="Chromo/chromo_shadow_dom"/>
</dbReference>
<dbReference type="InterPro" id="IPR056924">
    <property type="entry name" value="SH3_Tf2-1"/>
</dbReference>
<evidence type="ECO:0000259" key="19">
    <source>
        <dbReference type="PROSITE" id="PS50013"/>
    </source>
</evidence>
<dbReference type="CDD" id="cd01647">
    <property type="entry name" value="RT_LTR"/>
    <property type="match status" value="1"/>
</dbReference>
<dbReference type="Pfam" id="PF17919">
    <property type="entry name" value="RT_RNaseH_2"/>
    <property type="match status" value="1"/>
</dbReference>
<dbReference type="InterPro" id="IPR043128">
    <property type="entry name" value="Rev_trsase/Diguanyl_cyclase"/>
</dbReference>
<keyword evidence="2" id="KW-0808">Transferase</keyword>
<keyword evidence="14" id="KW-0233">DNA recombination</keyword>
<protein>
    <recommendedName>
        <fullName evidence="25">Reverse transcriptase</fullName>
    </recommendedName>
</protein>
<evidence type="ECO:0000313" key="24">
    <source>
        <dbReference type="Proteomes" id="UP001633002"/>
    </source>
</evidence>
<feature type="compositionally biased region" description="Polar residues" evidence="18">
    <location>
        <begin position="348"/>
        <end position="357"/>
    </location>
</feature>
<evidence type="ECO:0000256" key="10">
    <source>
        <dbReference type="ARBA" id="ARBA00022908"/>
    </source>
</evidence>
<dbReference type="GO" id="GO:0003887">
    <property type="term" value="F:DNA-directed DNA polymerase activity"/>
    <property type="evidence" value="ECO:0007669"/>
    <property type="project" value="UniProtKB-KW"/>
</dbReference>
<dbReference type="InterPro" id="IPR021109">
    <property type="entry name" value="Peptidase_aspartic_dom_sf"/>
</dbReference>
<feature type="domain" description="Integrase catalytic" evidence="22">
    <location>
        <begin position="1159"/>
        <end position="1323"/>
    </location>
</feature>
<dbReference type="PANTHER" id="PTHR37984:SF5">
    <property type="entry name" value="PROTEIN NYNRIN-LIKE"/>
    <property type="match status" value="1"/>
</dbReference>
<dbReference type="Gene3D" id="3.30.420.10">
    <property type="entry name" value="Ribonuclease H-like superfamily/Ribonuclease H"/>
    <property type="match status" value="1"/>
</dbReference>
<dbReference type="GO" id="GO:0004519">
    <property type="term" value="F:endonuclease activity"/>
    <property type="evidence" value="ECO:0007669"/>
    <property type="project" value="UniProtKB-KW"/>
</dbReference>
<evidence type="ECO:0000256" key="12">
    <source>
        <dbReference type="ARBA" id="ARBA00022932"/>
    </source>
</evidence>
<gene>
    <name evidence="23" type="ORF">R1sor_015557</name>
</gene>
<evidence type="ECO:0000256" key="13">
    <source>
        <dbReference type="ARBA" id="ARBA00023125"/>
    </source>
</evidence>
<dbReference type="InterPro" id="IPR041588">
    <property type="entry name" value="Integrase_H2C2"/>
</dbReference>
<feature type="compositionally biased region" description="Polar residues" evidence="18">
    <location>
        <begin position="93"/>
        <end position="103"/>
    </location>
</feature>
<dbReference type="Pfam" id="PF17921">
    <property type="entry name" value="Integrase_H2C2"/>
    <property type="match status" value="1"/>
</dbReference>
<dbReference type="InterPro" id="IPR036875">
    <property type="entry name" value="Znf_CCHC_sf"/>
</dbReference>
<dbReference type="SUPFAM" id="SSF53098">
    <property type="entry name" value="Ribonuclease H-like"/>
    <property type="match status" value="1"/>
</dbReference>
<dbReference type="GO" id="GO:0003964">
    <property type="term" value="F:RNA-directed DNA polymerase activity"/>
    <property type="evidence" value="ECO:0007669"/>
    <property type="project" value="UniProtKB-KW"/>
</dbReference>
<feature type="region of interest" description="Disordered" evidence="18">
    <location>
        <begin position="316"/>
        <end position="371"/>
    </location>
</feature>
<dbReference type="GO" id="GO:0015074">
    <property type="term" value="P:DNA integration"/>
    <property type="evidence" value="ECO:0007669"/>
    <property type="project" value="UniProtKB-KW"/>
</dbReference>
<dbReference type="InterPro" id="IPR001878">
    <property type="entry name" value="Znf_CCHC"/>
</dbReference>
<dbReference type="Pfam" id="PF08284">
    <property type="entry name" value="RVP_2"/>
    <property type="match status" value="1"/>
</dbReference>
<dbReference type="GO" id="GO:0004190">
    <property type="term" value="F:aspartic-type endopeptidase activity"/>
    <property type="evidence" value="ECO:0007669"/>
    <property type="project" value="UniProtKB-KW"/>
</dbReference>
<dbReference type="InterPro" id="IPR036397">
    <property type="entry name" value="RNaseH_sf"/>
</dbReference>
<dbReference type="InterPro" id="IPR043502">
    <property type="entry name" value="DNA/RNA_pol_sf"/>
</dbReference>
<dbReference type="Gene3D" id="3.30.70.270">
    <property type="match status" value="2"/>
</dbReference>
<dbReference type="InterPro" id="IPR005162">
    <property type="entry name" value="Retrotrans_gag_dom"/>
</dbReference>
<keyword evidence="17" id="KW-0175">Coiled coil</keyword>
<keyword evidence="8" id="KW-0378">Hydrolase</keyword>
<keyword evidence="16" id="KW-0863">Zinc-finger</keyword>
<evidence type="ECO:0000259" key="21">
    <source>
        <dbReference type="PROSITE" id="PS50878"/>
    </source>
</evidence>
<evidence type="ECO:0000256" key="17">
    <source>
        <dbReference type="SAM" id="Coils"/>
    </source>
</evidence>
<dbReference type="Gene3D" id="2.40.70.10">
    <property type="entry name" value="Acid Proteases"/>
    <property type="match status" value="1"/>
</dbReference>
<dbReference type="GO" id="GO:0006508">
    <property type="term" value="P:proteolysis"/>
    <property type="evidence" value="ECO:0007669"/>
    <property type="project" value="UniProtKB-KW"/>
</dbReference>
<dbReference type="PANTHER" id="PTHR37984">
    <property type="entry name" value="PROTEIN CBG26694"/>
    <property type="match status" value="1"/>
</dbReference>
<evidence type="ECO:0000256" key="1">
    <source>
        <dbReference type="ARBA" id="ARBA00022670"/>
    </source>
</evidence>
<dbReference type="FunFam" id="1.10.340.70:FF:000001">
    <property type="entry name" value="Retrovirus-related Pol polyprotein from transposon gypsy-like Protein"/>
    <property type="match status" value="1"/>
</dbReference>
<dbReference type="GO" id="GO:0008270">
    <property type="term" value="F:zinc ion binding"/>
    <property type="evidence" value="ECO:0007669"/>
    <property type="project" value="UniProtKB-KW"/>
</dbReference>
<dbReference type="SUPFAM" id="SSF54160">
    <property type="entry name" value="Chromo domain-like"/>
    <property type="match status" value="1"/>
</dbReference>
<dbReference type="SUPFAM" id="SSF57756">
    <property type="entry name" value="Retrovirus zinc finger-like domains"/>
    <property type="match status" value="1"/>
</dbReference>
<organism evidence="23 24">
    <name type="scientific">Riccia sorocarpa</name>
    <dbReference type="NCBI Taxonomy" id="122646"/>
    <lineage>
        <taxon>Eukaryota</taxon>
        <taxon>Viridiplantae</taxon>
        <taxon>Streptophyta</taxon>
        <taxon>Embryophyta</taxon>
        <taxon>Marchantiophyta</taxon>
        <taxon>Marchantiopsida</taxon>
        <taxon>Marchantiidae</taxon>
        <taxon>Marchantiales</taxon>
        <taxon>Ricciaceae</taxon>
        <taxon>Riccia</taxon>
    </lineage>
</organism>
<dbReference type="InterPro" id="IPR016197">
    <property type="entry name" value="Chromo-like_dom_sf"/>
</dbReference>
<evidence type="ECO:0000256" key="16">
    <source>
        <dbReference type="PROSITE-ProRule" id="PRU00047"/>
    </source>
</evidence>
<dbReference type="PROSITE" id="PS50013">
    <property type="entry name" value="CHROMO_2"/>
    <property type="match status" value="1"/>
</dbReference>
<evidence type="ECO:0000256" key="5">
    <source>
        <dbReference type="ARBA" id="ARBA00022723"/>
    </source>
</evidence>
<dbReference type="FunFam" id="3.30.70.270:FF:000020">
    <property type="entry name" value="Transposon Tf2-6 polyprotein-like Protein"/>
    <property type="match status" value="1"/>
</dbReference>
<dbReference type="EMBL" id="JBJQOH010000004">
    <property type="protein sequence ID" value="KAL3689248.1"/>
    <property type="molecule type" value="Genomic_DNA"/>
</dbReference>
<feature type="compositionally biased region" description="Basic residues" evidence="18">
    <location>
        <begin position="44"/>
        <end position="55"/>
    </location>
</feature>
<dbReference type="Pfam" id="PF03732">
    <property type="entry name" value="Retrotrans_gag"/>
    <property type="match status" value="1"/>
</dbReference>
<dbReference type="Gene3D" id="2.40.50.40">
    <property type="match status" value="1"/>
</dbReference>
<evidence type="ECO:0000256" key="18">
    <source>
        <dbReference type="SAM" id="MobiDB-lite"/>
    </source>
</evidence>
<reference evidence="23 24" key="1">
    <citation type="submission" date="2024-09" db="EMBL/GenBank/DDBJ databases">
        <title>Chromosome-scale assembly of Riccia sorocarpa.</title>
        <authorList>
            <person name="Paukszto L."/>
        </authorList>
    </citation>
    <scope>NUCLEOTIDE SEQUENCE [LARGE SCALE GENOMIC DNA]</scope>
    <source>
        <strain evidence="23">LP-2024</strain>
        <tissue evidence="23">Aerial parts of the thallus</tissue>
    </source>
</reference>
<dbReference type="CDD" id="cd00024">
    <property type="entry name" value="CD_CSD"/>
    <property type="match status" value="1"/>
</dbReference>
<accession>A0ABD3HCX2</accession>
<keyword evidence="6" id="KW-0064">Aspartyl protease</keyword>
<keyword evidence="5" id="KW-0479">Metal-binding</keyword>
<dbReference type="Gene3D" id="1.10.340.70">
    <property type="match status" value="1"/>
</dbReference>
<dbReference type="PROSITE" id="PS50158">
    <property type="entry name" value="ZF_CCHC"/>
    <property type="match status" value="1"/>
</dbReference>
<dbReference type="InterPro" id="IPR050951">
    <property type="entry name" value="Retrovirus_Pol_polyprotein"/>
</dbReference>
<dbReference type="InterPro" id="IPR012337">
    <property type="entry name" value="RNaseH-like_sf"/>
</dbReference>
<evidence type="ECO:0000256" key="7">
    <source>
        <dbReference type="ARBA" id="ARBA00022759"/>
    </source>
</evidence>
<dbReference type="SMART" id="SM00298">
    <property type="entry name" value="CHROMO"/>
    <property type="match status" value="1"/>
</dbReference>
<keyword evidence="3" id="KW-0548">Nucleotidyltransferase</keyword>
<keyword evidence="12" id="KW-0239">DNA-directed DNA polymerase</keyword>
<evidence type="ECO:0008006" key="25">
    <source>
        <dbReference type="Google" id="ProtNLM"/>
    </source>
</evidence>
<dbReference type="CDD" id="cd09274">
    <property type="entry name" value="RNase_HI_RT_Ty3"/>
    <property type="match status" value="1"/>
</dbReference>
<dbReference type="FunFam" id="3.30.420.10:FF:000032">
    <property type="entry name" value="Retrovirus-related Pol polyprotein from transposon 297-like Protein"/>
    <property type="match status" value="1"/>
</dbReference>
<dbReference type="CDD" id="cd00303">
    <property type="entry name" value="retropepsin_like"/>
    <property type="match status" value="1"/>
</dbReference>
<evidence type="ECO:0000256" key="9">
    <source>
        <dbReference type="ARBA" id="ARBA00022842"/>
    </source>
</evidence>
<evidence type="ECO:0000256" key="15">
    <source>
        <dbReference type="ARBA" id="ARBA00023268"/>
    </source>
</evidence>
<dbReference type="SUPFAM" id="SSF56672">
    <property type="entry name" value="DNA/RNA polymerases"/>
    <property type="match status" value="1"/>
</dbReference>
<dbReference type="PROSITE" id="PS50878">
    <property type="entry name" value="RT_POL"/>
    <property type="match status" value="1"/>
</dbReference>
<feature type="domain" description="Reverse transcriptase" evidence="21">
    <location>
        <begin position="632"/>
        <end position="811"/>
    </location>
</feature>
<dbReference type="GO" id="GO:0006310">
    <property type="term" value="P:DNA recombination"/>
    <property type="evidence" value="ECO:0007669"/>
    <property type="project" value="UniProtKB-KW"/>
</dbReference>
<keyword evidence="13" id="KW-0238">DNA-binding</keyword>
<comment type="caution">
    <text evidence="23">The sequence shown here is derived from an EMBL/GenBank/DDBJ whole genome shotgun (WGS) entry which is preliminary data.</text>
</comment>
<keyword evidence="16" id="KW-0862">Zinc</keyword>
<keyword evidence="15" id="KW-0511">Multifunctional enzyme</keyword>
<feature type="domain" description="Chromo" evidence="19">
    <location>
        <begin position="1475"/>
        <end position="1534"/>
    </location>
</feature>
<evidence type="ECO:0000256" key="8">
    <source>
        <dbReference type="ARBA" id="ARBA00022801"/>
    </source>
</evidence>
<feature type="compositionally biased region" description="Basic residues" evidence="18">
    <location>
        <begin position="336"/>
        <end position="345"/>
    </location>
</feature>
<keyword evidence="1" id="KW-0645">Protease</keyword>
<evidence type="ECO:0000256" key="14">
    <source>
        <dbReference type="ARBA" id="ARBA00023172"/>
    </source>
</evidence>
<proteinExistence type="predicted"/>
<dbReference type="InterPro" id="IPR041577">
    <property type="entry name" value="RT_RNaseH_2"/>
</dbReference>
<dbReference type="SMART" id="SM00343">
    <property type="entry name" value="ZnF_C2HC"/>
    <property type="match status" value="1"/>
</dbReference>
<dbReference type="InterPro" id="IPR023780">
    <property type="entry name" value="Chromo_domain"/>
</dbReference>
<keyword evidence="10" id="KW-0229">DNA integration</keyword>
<evidence type="ECO:0000259" key="20">
    <source>
        <dbReference type="PROSITE" id="PS50158"/>
    </source>
</evidence>
<feature type="coiled-coil region" evidence="17">
    <location>
        <begin position="1352"/>
        <end position="1379"/>
    </location>
</feature>
<dbReference type="Gene3D" id="3.10.10.10">
    <property type="entry name" value="HIV Type 1 Reverse Transcriptase, subunit A, domain 1"/>
    <property type="match status" value="1"/>
</dbReference>
<dbReference type="Pfam" id="PF24626">
    <property type="entry name" value="SH3_Tf2-1"/>
    <property type="match status" value="1"/>
</dbReference>
<sequence length="1539" mass="176252">MESFDFEPYRTRGVKGTTKEPVQAEQETVMDDLVPKPSEAGTSKKGKKKANSKPRKPLEKEPVPILEPVQEQVEEVEETSATNPMDETKEPSETSGEQVSVPSSFEMPLDPQAKLYKEMMLTMKAMQASLKQKDQQILDMKANNLSMRKMVKPKQPTSFAGTGRSIKVKEFLDELDLYFNAQEAREEDKVRVSVTFLKEHALKWWRSLMKEDPVATESMTWKTWKETLLNRFTPEYQELRDGVELMRCRQTGNLGVYVREFTSRLEGLPNSVEFYKKALFLSGLKPAVERELYKQPILPATCAELLKKAEMFSMSETEDTKGKAPDPNASSSSQKNKGKGVKRPWRGSNKSGETSAPQEKRPKTGAEPAAKKLKSKGVKCFNCQEHGHMSNKCPKPKVKILNSVKKLDLLDGATHSFISPEVVRKTGLAVTKTVRPITVRFAQGKTASLTEVATGVKVDCGKGLILEEDFTVCDADGLDAILGNTLLDRFEMELKRKPLRLSFKLKGKIHARKLHRVARMKNSAGLNLVRGKDMDFNDGFLCVMRWADVGADGGQVSGSTSELDPQSLMGLQRVLNEFADVLTNELPTELPPRREVDHKIEVVPGSEPPSKAPYRLNQVYLLELKKQLSELLARGYIRVSKSPYGAPVLFAKKKEGAMRLCVDYRALNKVTVKNRYPLPRIDDLFDRLASAKYFSRIDLKSGYYQIRIADADIEKTACRTRYGSFEFVVMPFGLCNAPSTFMTLMNTIFREETDHFVIIYIDDILVFSKTWDEHLMHVQVVMERLRANQLYANKSKSVFGLTRIHFLGHVVSADGIRPDMQKVKAIVEWAPPMTLKGVKGFVGLAQWYRKYIKSFSRIVKPLTDWTAKGVRIVWNQVATDAFARVKQILASEPVLKLPKFDKPFEVHTDASNYAIGGVLVQDGRPVAYESKKLSERESHWPTHEKELYAIVYCLKKWQHYLGLHKTKVYTDNISLKYFETMDRVTPKLLRWHDTLVLMDVEFIHKPGRDNVVPDALSRKEEYMSSSTQVLRLMYQGETDLERKIREGYMSDPTAREYLEKLRQGNKVAHICLDRGLLKFKQSRIYVAMGKMRTRLLKESHDLPLAGHKGAKSTLARVSKGYFWPDMRDDVENFVKTCVVCQANKVSYQKTPGLLHPLPIPNKPFEAISMDFITKLPESSGHDAILVIVDRFSKLARFIPTLGTATAFTTAKTFLDGWWRFYGLPRSIVSDRDPKFTSAFWKHLYRKNLYRKMQTKLLFRTAFHPQTDGQTEKVNSVLNQYLRNFINADQRDWAKWLGPAEYCYNSTKHSATGESPFLLAYGREPEGPLDLALSKSASSAHTRTRQAVAEDFLAERQQREENAKRNLLKAQKRYMKEANKHRRQVKYQVKEKVWLSVKNISLPTGLTSKFSAKYAGPFEIKANPFEDVYTLDLPQELPIHPTFHVSLLKKYFEDKTPERKQILRPLPDLIHEEPEYDVEVILRSRRRKNQTEYLVKWKGYHVSESTWLKESDLEHAQEVLEEFQQQQLGLRRVTRSDKSP</sequence>
<feature type="region of interest" description="Disordered" evidence="18">
    <location>
        <begin position="1"/>
        <end position="105"/>
    </location>
</feature>
<dbReference type="GO" id="GO:0003677">
    <property type="term" value="F:DNA binding"/>
    <property type="evidence" value="ECO:0007669"/>
    <property type="project" value="UniProtKB-KW"/>
</dbReference>
<evidence type="ECO:0000259" key="22">
    <source>
        <dbReference type="PROSITE" id="PS50994"/>
    </source>
</evidence>
<dbReference type="PROSITE" id="PS50994">
    <property type="entry name" value="INTEGRASE"/>
    <property type="match status" value="1"/>
</dbReference>
<evidence type="ECO:0000256" key="2">
    <source>
        <dbReference type="ARBA" id="ARBA00022679"/>
    </source>
</evidence>
<keyword evidence="11" id="KW-0695">RNA-directed DNA polymerase</keyword>
<dbReference type="Proteomes" id="UP001633002">
    <property type="component" value="Unassembled WGS sequence"/>
</dbReference>
<keyword evidence="24" id="KW-1185">Reference proteome</keyword>
<evidence type="ECO:0000256" key="4">
    <source>
        <dbReference type="ARBA" id="ARBA00022722"/>
    </source>
</evidence>
<name>A0ABD3HCX2_9MARC</name>
<keyword evidence="4" id="KW-0540">Nuclease</keyword>
<dbReference type="Pfam" id="PF00098">
    <property type="entry name" value="zf-CCHC"/>
    <property type="match status" value="1"/>
</dbReference>